<protein>
    <submittedName>
        <fullName evidence="1">Uncharacterized protein</fullName>
    </submittedName>
</protein>
<evidence type="ECO:0000313" key="1">
    <source>
        <dbReference type="EnsemblMetazoa" id="AATE001260-PA.1"/>
    </source>
</evidence>
<dbReference type="VEuPathDB" id="VectorBase:AATE001260"/>
<sequence length="173" mass="19090">MMKHKKELNSQGAMGYDAVGWQWCAVNTGVLIMCQCPNRANWDPGGVFSLAGAGEVLMKMMMKVLKVRKYPKTYLNAYRSNRGDGLEVKKRTYADVLFSRIKQQLTNATVRRRLKMSTARDLLLRIQCGWREGTGAGICVFRGFSSPPLPLPAAPAPITPPPVPIVAPLAPTI</sequence>
<dbReference type="EnsemblMetazoa" id="AATE001260-RA">
    <property type="protein sequence ID" value="AATE001260-PA.1"/>
    <property type="gene ID" value="AATE001260"/>
</dbReference>
<dbReference type="AlphaFoldDB" id="A0A182IL86"/>
<name>A0A182IL86_ANOAO</name>
<organism evidence="1">
    <name type="scientific">Anopheles atroparvus</name>
    <name type="common">European mosquito</name>
    <dbReference type="NCBI Taxonomy" id="41427"/>
    <lineage>
        <taxon>Eukaryota</taxon>
        <taxon>Metazoa</taxon>
        <taxon>Ecdysozoa</taxon>
        <taxon>Arthropoda</taxon>
        <taxon>Hexapoda</taxon>
        <taxon>Insecta</taxon>
        <taxon>Pterygota</taxon>
        <taxon>Neoptera</taxon>
        <taxon>Endopterygota</taxon>
        <taxon>Diptera</taxon>
        <taxon>Nematocera</taxon>
        <taxon>Culicoidea</taxon>
        <taxon>Culicidae</taxon>
        <taxon>Anophelinae</taxon>
        <taxon>Anopheles</taxon>
    </lineage>
</organism>
<dbReference type="EMBL" id="AXCP01007149">
    <property type="status" value="NOT_ANNOTATED_CDS"/>
    <property type="molecule type" value="Genomic_DNA"/>
</dbReference>
<reference evidence="1" key="1">
    <citation type="submission" date="2022-08" db="UniProtKB">
        <authorList>
            <consortium name="EnsemblMetazoa"/>
        </authorList>
    </citation>
    <scope>IDENTIFICATION</scope>
    <source>
        <strain evidence="1">EBRO</strain>
    </source>
</reference>
<accession>A0A182IL86</accession>
<proteinExistence type="predicted"/>